<feature type="transmembrane region" description="Helical" evidence="7">
    <location>
        <begin position="147"/>
        <end position="180"/>
    </location>
</feature>
<keyword evidence="5 7" id="KW-1133">Transmembrane helix</keyword>
<keyword evidence="4" id="KW-0067">ATP-binding</keyword>
<dbReference type="SUPFAM" id="SSF52540">
    <property type="entry name" value="P-loop containing nucleoside triphosphate hydrolases"/>
    <property type="match status" value="1"/>
</dbReference>
<keyword evidence="3" id="KW-0547">Nucleotide-binding</keyword>
<feature type="transmembrane region" description="Helical" evidence="7">
    <location>
        <begin position="247"/>
        <end position="269"/>
    </location>
</feature>
<protein>
    <submittedName>
        <fullName evidence="10">Cysteine ABC transporter permease</fullName>
    </submittedName>
</protein>
<dbReference type="EMBL" id="QFNN01000111">
    <property type="protein sequence ID" value="PZO87874.1"/>
    <property type="molecule type" value="Genomic_DNA"/>
</dbReference>
<dbReference type="PANTHER" id="PTHR24221">
    <property type="entry name" value="ATP-BINDING CASSETTE SUB-FAMILY B"/>
    <property type="match status" value="1"/>
</dbReference>
<dbReference type="GO" id="GO:0140359">
    <property type="term" value="F:ABC-type transporter activity"/>
    <property type="evidence" value="ECO:0007669"/>
    <property type="project" value="InterPro"/>
</dbReference>
<evidence type="ECO:0000313" key="11">
    <source>
        <dbReference type="Proteomes" id="UP000249066"/>
    </source>
</evidence>
<dbReference type="PROSITE" id="PS50893">
    <property type="entry name" value="ABC_TRANSPORTER_2"/>
    <property type="match status" value="1"/>
</dbReference>
<evidence type="ECO:0000256" key="1">
    <source>
        <dbReference type="ARBA" id="ARBA00004651"/>
    </source>
</evidence>
<evidence type="ECO:0000256" key="7">
    <source>
        <dbReference type="SAM" id="Phobius"/>
    </source>
</evidence>
<gene>
    <name evidence="10" type="ORF">DI623_13850</name>
</gene>
<dbReference type="SUPFAM" id="SSF90123">
    <property type="entry name" value="ABC transporter transmembrane region"/>
    <property type="match status" value="1"/>
</dbReference>
<evidence type="ECO:0000256" key="4">
    <source>
        <dbReference type="ARBA" id="ARBA00022840"/>
    </source>
</evidence>
<sequence length="530" mass="53673">MSGEVLAELMNRAGGGERGRFARARLLAALVAVASVLLLGLSGWFLTAAAIAGAAGVAVAQAFNYMLPSAGIRLLAIVRTGARYGERLIGHAGALRTTAKLRPALFGAIAALPARRALAIGRGEAVARIVQDVNAIEAGLVRASAPWGAAAGVAAGCAMAAAASLWAALWLGLVAVAYLLSVRSLAARLGAPGAEALAATGRIKESIATYAEAAPELRCYAIEATAADELMDEGQALAAIRLRAADAAAWIEFAGAAALALAAAGALLIASPAGAALAALAALAGAMTIDALAPQVRAMIEAPAEAAARARIAALIEDEEKPGFPLTLGPKPLIDLPPIGLAGAPLATRIAISGASGIGKTSLIEMLVGLRPATPGRARLGGIDIAFLSPETLRSQFGWMPQDAQLVTGTVRDNLFLAAPEANDALLWDALTDAGLDGVVRALPGGLDGWIGVDGERLSGGERRRLALARAYCSDAPMLLLDEPLEGLDAALRGFVAGRLVARLDRTGQGVLCVSHAGAIEGLEARSFAQ</sequence>
<dbReference type="InterPro" id="IPR036640">
    <property type="entry name" value="ABC1_TM_sf"/>
</dbReference>
<evidence type="ECO:0000259" key="8">
    <source>
        <dbReference type="PROSITE" id="PS50893"/>
    </source>
</evidence>
<dbReference type="PROSITE" id="PS00211">
    <property type="entry name" value="ABC_TRANSPORTER_1"/>
    <property type="match status" value="1"/>
</dbReference>
<dbReference type="InterPro" id="IPR003439">
    <property type="entry name" value="ABC_transporter-like_ATP-bd"/>
</dbReference>
<keyword evidence="2 7" id="KW-0812">Transmembrane</keyword>
<dbReference type="GO" id="GO:0005524">
    <property type="term" value="F:ATP binding"/>
    <property type="evidence" value="ECO:0007669"/>
    <property type="project" value="UniProtKB-KW"/>
</dbReference>
<dbReference type="Gene3D" id="1.20.1560.10">
    <property type="entry name" value="ABC transporter type 1, transmembrane domain"/>
    <property type="match status" value="1"/>
</dbReference>
<dbReference type="InterPro" id="IPR017871">
    <property type="entry name" value="ABC_transporter-like_CS"/>
</dbReference>
<feature type="domain" description="ABC transporter" evidence="8">
    <location>
        <begin position="310"/>
        <end position="529"/>
    </location>
</feature>
<evidence type="ECO:0000256" key="5">
    <source>
        <dbReference type="ARBA" id="ARBA00022989"/>
    </source>
</evidence>
<dbReference type="PANTHER" id="PTHR24221:SF590">
    <property type="entry name" value="COMPONENT LINKED WITH THE ASSEMBLY OF CYTOCHROME' TRANSPORT TRANSMEMBRANE ATP-BINDING PROTEIN ABC TRANSPORTER CYDD-RELATED"/>
    <property type="match status" value="1"/>
</dbReference>
<dbReference type="InterPro" id="IPR039421">
    <property type="entry name" value="Type_1_exporter"/>
</dbReference>
<dbReference type="GO" id="GO:0005886">
    <property type="term" value="C:plasma membrane"/>
    <property type="evidence" value="ECO:0007669"/>
    <property type="project" value="UniProtKB-SubCell"/>
</dbReference>
<name>A0A2W4ZZZ1_9SPHN</name>
<comment type="caution">
    <text evidence="10">The sequence shown here is derived from an EMBL/GenBank/DDBJ whole genome shotgun (WGS) entry which is preliminary data.</text>
</comment>
<reference evidence="10 11" key="1">
    <citation type="submission" date="2017-08" db="EMBL/GenBank/DDBJ databases">
        <title>Infants hospitalized years apart are colonized by the same room-sourced microbial strains.</title>
        <authorList>
            <person name="Brooks B."/>
            <person name="Olm M.R."/>
            <person name="Firek B.A."/>
            <person name="Baker R."/>
            <person name="Thomas B.C."/>
            <person name="Morowitz M.J."/>
            <person name="Banfield J.F."/>
        </authorList>
    </citation>
    <scope>NUCLEOTIDE SEQUENCE [LARGE SCALE GENOMIC DNA]</scope>
    <source>
        <strain evidence="10">S2_018_000_R2_101</strain>
    </source>
</reference>
<feature type="transmembrane region" description="Helical" evidence="7">
    <location>
        <begin position="26"/>
        <end position="59"/>
    </location>
</feature>
<dbReference type="Proteomes" id="UP000249066">
    <property type="component" value="Unassembled WGS sequence"/>
</dbReference>
<organism evidence="10 11">
    <name type="scientific">Sphingomonas sanxanigenens</name>
    <dbReference type="NCBI Taxonomy" id="397260"/>
    <lineage>
        <taxon>Bacteria</taxon>
        <taxon>Pseudomonadati</taxon>
        <taxon>Pseudomonadota</taxon>
        <taxon>Alphaproteobacteria</taxon>
        <taxon>Sphingomonadales</taxon>
        <taxon>Sphingomonadaceae</taxon>
        <taxon>Sphingomonas</taxon>
    </lineage>
</organism>
<dbReference type="InterPro" id="IPR027417">
    <property type="entry name" value="P-loop_NTPase"/>
</dbReference>
<dbReference type="InterPro" id="IPR011527">
    <property type="entry name" value="ABC1_TM_dom"/>
</dbReference>
<dbReference type="GO" id="GO:0016887">
    <property type="term" value="F:ATP hydrolysis activity"/>
    <property type="evidence" value="ECO:0007669"/>
    <property type="project" value="InterPro"/>
</dbReference>
<evidence type="ECO:0000256" key="3">
    <source>
        <dbReference type="ARBA" id="ARBA00022741"/>
    </source>
</evidence>
<dbReference type="AlphaFoldDB" id="A0A2W4ZZZ1"/>
<feature type="domain" description="ABC transmembrane type-1" evidence="9">
    <location>
        <begin position="26"/>
        <end position="271"/>
    </location>
</feature>
<dbReference type="Pfam" id="PF00005">
    <property type="entry name" value="ABC_tran"/>
    <property type="match status" value="1"/>
</dbReference>
<accession>A0A2W4ZZZ1</accession>
<evidence type="ECO:0000256" key="6">
    <source>
        <dbReference type="ARBA" id="ARBA00023136"/>
    </source>
</evidence>
<dbReference type="PROSITE" id="PS50929">
    <property type="entry name" value="ABC_TM1F"/>
    <property type="match status" value="1"/>
</dbReference>
<proteinExistence type="predicted"/>
<keyword evidence="6 7" id="KW-0472">Membrane</keyword>
<comment type="subcellular location">
    <subcellularLocation>
        <location evidence="1">Cell membrane</location>
        <topology evidence="1">Multi-pass membrane protein</topology>
    </subcellularLocation>
</comment>
<dbReference type="Gene3D" id="3.40.50.300">
    <property type="entry name" value="P-loop containing nucleotide triphosphate hydrolases"/>
    <property type="match status" value="1"/>
</dbReference>
<evidence type="ECO:0000313" key="10">
    <source>
        <dbReference type="EMBL" id="PZO87874.1"/>
    </source>
</evidence>
<evidence type="ECO:0000259" key="9">
    <source>
        <dbReference type="PROSITE" id="PS50929"/>
    </source>
</evidence>
<evidence type="ECO:0000256" key="2">
    <source>
        <dbReference type="ARBA" id="ARBA00022692"/>
    </source>
</evidence>